<keyword evidence="1" id="KW-1133">Transmembrane helix</keyword>
<accession>A0A9X3LAZ7</accession>
<keyword evidence="3" id="KW-1185">Reference proteome</keyword>
<organism evidence="2 3">
    <name type="scientific">Psychrobacillus psychrodurans</name>
    <dbReference type="NCBI Taxonomy" id="126157"/>
    <lineage>
        <taxon>Bacteria</taxon>
        <taxon>Bacillati</taxon>
        <taxon>Bacillota</taxon>
        <taxon>Bacilli</taxon>
        <taxon>Bacillales</taxon>
        <taxon>Bacillaceae</taxon>
        <taxon>Psychrobacillus</taxon>
    </lineage>
</organism>
<evidence type="ECO:0000313" key="3">
    <source>
        <dbReference type="Proteomes" id="UP001152172"/>
    </source>
</evidence>
<keyword evidence="1" id="KW-0472">Membrane</keyword>
<evidence type="ECO:0000256" key="1">
    <source>
        <dbReference type="SAM" id="Phobius"/>
    </source>
</evidence>
<evidence type="ECO:0000313" key="2">
    <source>
        <dbReference type="EMBL" id="MCZ8534553.1"/>
    </source>
</evidence>
<protein>
    <recommendedName>
        <fullName evidence="4">CorA-like Mg2+ transporter protein</fullName>
    </recommendedName>
</protein>
<keyword evidence="1" id="KW-0812">Transmembrane</keyword>
<reference evidence="2" key="1">
    <citation type="submission" date="2022-05" db="EMBL/GenBank/DDBJ databases">
        <authorList>
            <person name="Colautti A."/>
            <person name="Iacumin L."/>
        </authorList>
    </citation>
    <scope>NUCLEOTIDE SEQUENCE</scope>
    <source>
        <strain evidence="2">DSM 30747</strain>
    </source>
</reference>
<name>A0A9X3LAZ7_9BACI</name>
<feature type="transmembrane region" description="Helical" evidence="1">
    <location>
        <begin position="404"/>
        <end position="424"/>
    </location>
</feature>
<dbReference type="Proteomes" id="UP001152172">
    <property type="component" value="Unassembled WGS sequence"/>
</dbReference>
<dbReference type="RefSeq" id="WP_269922692.1">
    <property type="nucleotide sequence ID" value="NZ_JAMKBI010000011.1"/>
</dbReference>
<evidence type="ECO:0008006" key="4">
    <source>
        <dbReference type="Google" id="ProtNLM"/>
    </source>
</evidence>
<dbReference type="EMBL" id="JAMKBI010000011">
    <property type="protein sequence ID" value="MCZ8534553.1"/>
    <property type="molecule type" value="Genomic_DNA"/>
</dbReference>
<sequence length="481" mass="57012">MDSLVIRPLDVTDAYMTYLFPFSFREKDRQKLMEQLEKHHFTFFTLEKEELQDMYYGDDIKISHEELEQFFLPFIEDKLFPPNTNNRGFLRYSKVVEDYFTYELNDNKFNFIINSVDIVLCPFGIGIITIRAAMNQDQETLTRILDHISHFRVLEPKLSFDKGSKIHYKSKVFQTTNELVFDYLCQPLKPFIIHDEKLAGYYGSLPYFEDERMHTSVFLVGANNTEITEDQLFRLAHLDGMDIEGCEFISSSNSNYVKRYVSDRIHDRWAPNTYIIASEHTQATISNKKKESLKQEISQFMSVHYYNLMLHYYYKIMLLKVSFEHSEVSWAKDKRYVEELIELISKFYSRYYFEEVSARSEGKELTQQLRKVFRLQNLFNEVKQTVDDLYRAQDNQSDKRNNSLLFMLTIFTVVSGIYGMNLVIEDWKGKTDWAKVPGYSFFEWIALITSLTGIGLAIALVGYTCGKGIYNRYRKWKRDRS</sequence>
<proteinExistence type="predicted"/>
<feature type="transmembrane region" description="Helical" evidence="1">
    <location>
        <begin position="444"/>
        <end position="470"/>
    </location>
</feature>
<gene>
    <name evidence="2" type="ORF">M9R61_14680</name>
</gene>
<comment type="caution">
    <text evidence="2">The sequence shown here is derived from an EMBL/GenBank/DDBJ whole genome shotgun (WGS) entry which is preliminary data.</text>
</comment>
<dbReference type="AlphaFoldDB" id="A0A9X3LAZ7"/>